<dbReference type="Gene3D" id="3.30.1050.10">
    <property type="entry name" value="SCP2 sterol-binding domain"/>
    <property type="match status" value="1"/>
</dbReference>
<dbReference type="InterPro" id="IPR044097">
    <property type="entry name" value="Bds1/SdsA1_MBL-fold"/>
</dbReference>
<keyword evidence="8" id="KW-1185">Reference proteome</keyword>
<feature type="region of interest" description="Disordered" evidence="5">
    <location>
        <begin position="26"/>
        <end position="59"/>
    </location>
</feature>
<feature type="domain" description="Metallo-beta-lactamase" evidence="6">
    <location>
        <begin position="137"/>
        <end position="360"/>
    </location>
</feature>
<evidence type="ECO:0000259" key="6">
    <source>
        <dbReference type="SMART" id="SM00849"/>
    </source>
</evidence>
<gene>
    <name evidence="7" type="ORF">KYE_08778</name>
</gene>
<dbReference type="PROSITE" id="PS51257">
    <property type="entry name" value="PROKAR_LIPOPROTEIN"/>
    <property type="match status" value="1"/>
</dbReference>
<dbReference type="GO" id="GO:0018909">
    <property type="term" value="P:dodecyl sulfate metabolic process"/>
    <property type="evidence" value="ECO:0007669"/>
    <property type="project" value="InterPro"/>
</dbReference>
<keyword evidence="3" id="KW-0862">Zinc</keyword>
<dbReference type="InterPro" id="IPR036527">
    <property type="entry name" value="SCP2_sterol-bd_dom_sf"/>
</dbReference>
<sequence length="676" mass="75193">MPLSRKFLFAPLLGIALVMTGCDSGADSSAANSAGHTAPTATTEQANRDVLDQRPFDNRDDFENARRGLIAQDPELVIDHLEGGEVWNMPAYGFIDEDGENAPASVNPSLWRQAALNNIHGLFKVTDGLYQIRGYDLANMSIIEGESGWILVDPLTARETASKAFLFAREHLGEKPVRAILFTHSHIDHFGGVQGILQHLSDEEKANLRIIAPEGFEEEATSENIIAGPAMTRRAMFMYGKRLDRDERGHVGTGLGKGPAFGTFGFAPATDLISETGTELEVDGVPMIFQIVSGSEAPAEFTFYLPEQKAFCGAELVSRNMHNIYTLRGAKVRDARLWSSFIDEAKTLFADADIYFGSHHWPLWGQENIQDFLAVQRDTYKFIHDQTVRLMNQGATPREIADQLKLPPELNRAFHNQGYYGTVSHNAKAVYQHYLGWFTANPAQLDPLPESDSAQRYVQMMGGAEKVLERAREDFEAASAMGASEGRDTYRWLAELLNQVVFAEPGNDDAKQLLANVYDQLGYQAESAPWRDFYLTGAYELRHGSPEEGIKPAMMREVLLNTPVSLFFDSMAVRLKAEDAEGESAVIKITFTDLKESYLLTLKHSVLHNRLVNEDTPADATLHLTRSLFVDLLIGRAGLKELLFSDEISFEGSRLDLIGFFSMLDKPQGRFNIVTP</sequence>
<dbReference type="SMART" id="SM00849">
    <property type="entry name" value="Lactamase_B"/>
    <property type="match status" value="1"/>
</dbReference>
<feature type="compositionally biased region" description="Basic and acidic residues" evidence="5">
    <location>
        <begin position="46"/>
        <end position="59"/>
    </location>
</feature>
<name>G6YSB5_9GAMM</name>
<dbReference type="PANTHER" id="PTHR43223:SF1">
    <property type="entry name" value="ALKYL_ARYL-SULFATASE BDS1"/>
    <property type="match status" value="1"/>
</dbReference>
<feature type="compositionally biased region" description="Low complexity" evidence="5">
    <location>
        <begin position="26"/>
        <end position="35"/>
    </location>
</feature>
<keyword evidence="2" id="KW-0378">Hydrolase</keyword>
<dbReference type="CDD" id="cd07710">
    <property type="entry name" value="arylsulfatase_Sdsa1-like_MBL-fold"/>
    <property type="match status" value="1"/>
</dbReference>
<dbReference type="EMBL" id="AGTR01000032">
    <property type="protein sequence ID" value="EHJ04859.1"/>
    <property type="molecule type" value="Genomic_DNA"/>
</dbReference>
<evidence type="ECO:0000313" key="7">
    <source>
        <dbReference type="EMBL" id="EHJ04859.1"/>
    </source>
</evidence>
<organism evidence="7 8">
    <name type="scientific">Marinobacter manganoxydans MnI7-9</name>
    <dbReference type="NCBI Taxonomy" id="1094979"/>
    <lineage>
        <taxon>Bacteria</taxon>
        <taxon>Pseudomonadati</taxon>
        <taxon>Pseudomonadota</taxon>
        <taxon>Gammaproteobacteria</taxon>
        <taxon>Pseudomonadales</taxon>
        <taxon>Marinobacteraceae</taxon>
        <taxon>Marinobacter</taxon>
    </lineage>
</organism>
<dbReference type="Proteomes" id="UP000003208">
    <property type="component" value="Unassembled WGS sequence"/>
</dbReference>
<dbReference type="AlphaFoldDB" id="G6YSB5"/>
<evidence type="ECO:0000313" key="8">
    <source>
        <dbReference type="Proteomes" id="UP000003208"/>
    </source>
</evidence>
<protein>
    <submittedName>
        <fullName evidence="7">Beta-lactamase domain-containing protein</fullName>
    </submittedName>
</protein>
<dbReference type="InterPro" id="IPR038536">
    <property type="entry name" value="Alkyl/aryl-sulf_dimr_sf"/>
</dbReference>
<dbReference type="InterPro" id="IPR001279">
    <property type="entry name" value="Metallo-B-lactamas"/>
</dbReference>
<dbReference type="PANTHER" id="PTHR43223">
    <property type="entry name" value="ALKYL/ARYL-SULFATASE"/>
    <property type="match status" value="1"/>
</dbReference>
<dbReference type="SUPFAM" id="SSF55718">
    <property type="entry name" value="SCP-like"/>
    <property type="match status" value="1"/>
</dbReference>
<dbReference type="InterPro" id="IPR029228">
    <property type="entry name" value="Alkyl_sulf_dimr"/>
</dbReference>
<keyword evidence="1" id="KW-0479">Metal-binding</keyword>
<dbReference type="Pfam" id="PF00753">
    <property type="entry name" value="Lactamase_B"/>
    <property type="match status" value="1"/>
</dbReference>
<proteinExistence type="inferred from homology"/>
<dbReference type="Gene3D" id="1.25.40.880">
    <property type="entry name" value="Alkyl sulfatase, dimerisation domain"/>
    <property type="match status" value="1"/>
</dbReference>
<dbReference type="SUPFAM" id="SSF56281">
    <property type="entry name" value="Metallo-hydrolase/oxidoreductase"/>
    <property type="match status" value="1"/>
</dbReference>
<comment type="similarity">
    <text evidence="4">Belongs to the metallo-beta-lactamase superfamily. Type III sulfatase family.</text>
</comment>
<dbReference type="GO" id="GO:0018741">
    <property type="term" value="F:linear primary-alkylsulfatase activity"/>
    <property type="evidence" value="ECO:0007669"/>
    <property type="project" value="InterPro"/>
</dbReference>
<dbReference type="FunFam" id="3.60.15.30:FF:000001">
    <property type="entry name" value="Alkyl/aryl-sulfatase BDS1"/>
    <property type="match status" value="1"/>
</dbReference>
<reference evidence="7 8" key="1">
    <citation type="journal article" date="2012" name="J. Bacteriol.">
        <title>Genome sequence of deep-sea manganese-oxidizing bacterium Marinobacter manganoxydans MnI7-9.</title>
        <authorList>
            <person name="Wang H."/>
            <person name="Li H."/>
            <person name="Shao Z."/>
            <person name="Liao S."/>
            <person name="Johnstone L."/>
            <person name="Rensing C."/>
            <person name="Wang G."/>
        </authorList>
    </citation>
    <scope>NUCLEOTIDE SEQUENCE [LARGE SCALE GENOMIC DNA]</scope>
    <source>
        <strain evidence="7 8">MnI7-9</strain>
    </source>
</reference>
<evidence type="ECO:0000256" key="2">
    <source>
        <dbReference type="ARBA" id="ARBA00022801"/>
    </source>
</evidence>
<dbReference type="InterPro" id="IPR052195">
    <property type="entry name" value="Bact_Alkyl/Aryl-Sulfatase"/>
</dbReference>
<dbReference type="GO" id="GO:0046872">
    <property type="term" value="F:metal ion binding"/>
    <property type="evidence" value="ECO:0007669"/>
    <property type="project" value="UniProtKB-KW"/>
</dbReference>
<accession>G6YSB5</accession>
<dbReference type="Pfam" id="PF14863">
    <property type="entry name" value="Alkyl_sulf_dimr"/>
    <property type="match status" value="1"/>
</dbReference>
<dbReference type="Gene3D" id="3.60.15.30">
    <property type="entry name" value="Metallo-beta-lactamase domain"/>
    <property type="match status" value="1"/>
</dbReference>
<dbReference type="InterPro" id="IPR029229">
    <property type="entry name" value="Alkyl_sulf_C"/>
</dbReference>
<evidence type="ECO:0000256" key="5">
    <source>
        <dbReference type="SAM" id="MobiDB-lite"/>
    </source>
</evidence>
<dbReference type="GO" id="GO:0046983">
    <property type="term" value="F:protein dimerization activity"/>
    <property type="evidence" value="ECO:0007669"/>
    <property type="project" value="InterPro"/>
</dbReference>
<dbReference type="InterPro" id="IPR036866">
    <property type="entry name" value="RibonucZ/Hydroxyglut_hydro"/>
</dbReference>
<evidence type="ECO:0000256" key="3">
    <source>
        <dbReference type="ARBA" id="ARBA00022833"/>
    </source>
</evidence>
<dbReference type="RefSeq" id="WP_008172378.1">
    <property type="nucleotide sequence ID" value="NZ_AGTR01000032.1"/>
</dbReference>
<evidence type="ECO:0000256" key="4">
    <source>
        <dbReference type="ARBA" id="ARBA00033751"/>
    </source>
</evidence>
<evidence type="ECO:0000256" key="1">
    <source>
        <dbReference type="ARBA" id="ARBA00022723"/>
    </source>
</evidence>
<dbReference type="PATRIC" id="fig|1094979.3.peg.1689"/>
<dbReference type="Pfam" id="PF14864">
    <property type="entry name" value="Alkyl_sulf_C"/>
    <property type="match status" value="1"/>
</dbReference>